<name>A0A0R3LE44_9BRAD</name>
<dbReference type="InterPro" id="IPR043502">
    <property type="entry name" value="DNA/RNA_pol_sf"/>
</dbReference>
<evidence type="ECO:0000313" key="3">
    <source>
        <dbReference type="Proteomes" id="UP000051913"/>
    </source>
</evidence>
<dbReference type="AlphaFoldDB" id="A0A0R3LE44"/>
<comment type="caution">
    <text evidence="2">The sequence shown here is derived from an EMBL/GenBank/DDBJ whole genome shotgun (WGS) entry which is preliminary data.</text>
</comment>
<dbReference type="EMBL" id="LLXX01000114">
    <property type="protein sequence ID" value="KRR06154.1"/>
    <property type="molecule type" value="Genomic_DNA"/>
</dbReference>
<feature type="coiled-coil region" evidence="1">
    <location>
        <begin position="274"/>
        <end position="301"/>
    </location>
</feature>
<gene>
    <name evidence="2" type="ORF">CP49_37655</name>
</gene>
<dbReference type="RefSeq" id="WP_057851356.1">
    <property type="nucleotide sequence ID" value="NZ_LLXX01000114.1"/>
</dbReference>
<accession>A0A0R3LE44</accession>
<protein>
    <submittedName>
        <fullName evidence="2">Uncharacterized protein</fullName>
    </submittedName>
</protein>
<sequence>MSAALAGFSNKALKQIANEIIQEDAKPWELSRAYDFQLIECDHVDLIEIAPGQNSLKIYNGKMHGRRMQDLPVDEDAVLTHDEMDVVSDYCVNDLAATGLLMQTLKEQLTLREQMIKQYGVDLRSKSDAQIAEAVIKKELKWLTGEEQKKPKITPGKHYKYRVPDFIHYRSTELNAVLDNVRAADFAISTSGKVIMPDVLKKAKIKIGSSIYRVGIGGLRSSEKTIAHRADAHTRIVDRDVRGYYPQIILNLGLYPQHLGPIFLRVFRSSVERRNKAKDRVDELKKLIKRANDEATLLKQELKTNDDVSGSLKIVNNGAFGKLDSKWSVLFAPDLMIQVTIGGQLSLLMLIEMVKRAGFRVVSANTDGIVIICPTDEEDALAAVIAKWERLTGFETEETEYSALYSRDVNNYIAVKPDGSVKKKGAYAEPKIVASSWPSPLNEVCSDAVVEYVTKGVPIFKTIHACPRHSAICHHSHCQRRRRERRQVSRQGDPLVLLDGRQRLDQLQTAYSDDRDHPLRRIVTTHS</sequence>
<keyword evidence="3" id="KW-1185">Reference proteome</keyword>
<feature type="non-terminal residue" evidence="2">
    <location>
        <position position="527"/>
    </location>
</feature>
<keyword evidence="1" id="KW-0175">Coiled coil</keyword>
<evidence type="ECO:0000313" key="2">
    <source>
        <dbReference type="EMBL" id="KRR06154.1"/>
    </source>
</evidence>
<reference evidence="2 3" key="1">
    <citation type="submission" date="2014-03" db="EMBL/GenBank/DDBJ databases">
        <title>Bradyrhizobium valentinum sp. nov., isolated from effective nodules of Lupinus mariae-josephae, a lupine endemic of basic-lime soils in Eastern Spain.</title>
        <authorList>
            <person name="Duran D."/>
            <person name="Rey L."/>
            <person name="Navarro A."/>
            <person name="Busquets A."/>
            <person name="Imperial J."/>
            <person name="Ruiz-Argueso T."/>
        </authorList>
    </citation>
    <scope>NUCLEOTIDE SEQUENCE [LARGE SCALE GENOMIC DNA]</scope>
    <source>
        <strain evidence="2 3">LmjM3</strain>
    </source>
</reference>
<dbReference type="SUPFAM" id="SSF56672">
    <property type="entry name" value="DNA/RNA polymerases"/>
    <property type="match status" value="1"/>
</dbReference>
<dbReference type="InterPro" id="IPR023211">
    <property type="entry name" value="DNA_pol_palm_dom_sf"/>
</dbReference>
<evidence type="ECO:0000256" key="1">
    <source>
        <dbReference type="SAM" id="Coils"/>
    </source>
</evidence>
<proteinExistence type="predicted"/>
<dbReference type="Gene3D" id="3.90.1600.10">
    <property type="entry name" value="Palm domain of DNA polymerase"/>
    <property type="match status" value="1"/>
</dbReference>
<organism evidence="2 3">
    <name type="scientific">Bradyrhizobium valentinum</name>
    <dbReference type="NCBI Taxonomy" id="1518501"/>
    <lineage>
        <taxon>Bacteria</taxon>
        <taxon>Pseudomonadati</taxon>
        <taxon>Pseudomonadota</taxon>
        <taxon>Alphaproteobacteria</taxon>
        <taxon>Hyphomicrobiales</taxon>
        <taxon>Nitrobacteraceae</taxon>
        <taxon>Bradyrhizobium</taxon>
    </lineage>
</organism>
<dbReference type="Proteomes" id="UP000051913">
    <property type="component" value="Unassembled WGS sequence"/>
</dbReference>